<keyword evidence="1" id="KW-0813">Transport</keyword>
<accession>A0A5B9Y4F9</accession>
<evidence type="ECO:0000256" key="3">
    <source>
        <dbReference type="ARBA" id="ARBA00022840"/>
    </source>
</evidence>
<sequence>MLEIKNLTKLFSSGDGISNISFSIKPGDIVGMVGDNGAGKSTIIKTLFNEYGKNSGEFYLDNLPLNKKDYKKMAFFPDQSIFPNNISIEKYCTYSGCLSGISKKTILLRTRELLKYLKLYEYKNKTFKHLSAGMQKRAMLAITLISDPEIIVLDEPTSNLDLSSRFEFLELLKKLAGSNKTILITSHIINELQGLINKLIIIKEGTLIYEKYLEENEMILSIYNNKTKSNEVNKDRNNLADIFSK</sequence>
<evidence type="ECO:0000313" key="6">
    <source>
        <dbReference type="Proteomes" id="UP000323144"/>
    </source>
</evidence>
<dbReference type="InterPro" id="IPR003593">
    <property type="entry name" value="AAA+_ATPase"/>
</dbReference>
<keyword evidence="3 5" id="KW-0067">ATP-binding</keyword>
<dbReference type="InterPro" id="IPR051782">
    <property type="entry name" value="ABC_Transporter_VariousFunc"/>
</dbReference>
<dbReference type="InterPro" id="IPR003439">
    <property type="entry name" value="ABC_transporter-like_ATP-bd"/>
</dbReference>
<dbReference type="RefSeq" id="WP_166507961.1">
    <property type="nucleotide sequence ID" value="NZ_CP043026.1"/>
</dbReference>
<keyword evidence="2" id="KW-0547">Nucleotide-binding</keyword>
<dbReference type="Gene3D" id="3.40.50.300">
    <property type="entry name" value="P-loop containing nucleotide triphosphate hydrolases"/>
    <property type="match status" value="1"/>
</dbReference>
<gene>
    <name evidence="5" type="ORF">SCHIN_v1c03720</name>
</gene>
<dbReference type="PANTHER" id="PTHR42939:SF1">
    <property type="entry name" value="ABC TRANSPORTER ATP-BINDING PROTEIN ALBC-RELATED"/>
    <property type="match status" value="1"/>
</dbReference>
<reference evidence="5 6" key="1">
    <citation type="submission" date="2019-08" db="EMBL/GenBank/DDBJ databases">
        <title>Complete genome sequence of Spiroplasma chinense CCH (DSM 19755).</title>
        <authorList>
            <person name="Shen H.-Y."/>
            <person name="Lin Y.-C."/>
            <person name="Chou L."/>
            <person name="Kuo C.-H."/>
        </authorList>
    </citation>
    <scope>NUCLEOTIDE SEQUENCE [LARGE SCALE GENOMIC DNA]</scope>
    <source>
        <strain evidence="5 6">CCH</strain>
    </source>
</reference>
<name>A0A5B9Y4F9_9MOLU</name>
<evidence type="ECO:0000256" key="1">
    <source>
        <dbReference type="ARBA" id="ARBA00022448"/>
    </source>
</evidence>
<dbReference type="SMART" id="SM00382">
    <property type="entry name" value="AAA"/>
    <property type="match status" value="1"/>
</dbReference>
<dbReference type="InterPro" id="IPR017871">
    <property type="entry name" value="ABC_transporter-like_CS"/>
</dbReference>
<evidence type="ECO:0000259" key="4">
    <source>
        <dbReference type="PROSITE" id="PS50893"/>
    </source>
</evidence>
<dbReference type="PANTHER" id="PTHR42939">
    <property type="entry name" value="ABC TRANSPORTER ATP-BINDING PROTEIN ALBC-RELATED"/>
    <property type="match status" value="1"/>
</dbReference>
<dbReference type="EMBL" id="CP043026">
    <property type="protein sequence ID" value="QEH61569.1"/>
    <property type="molecule type" value="Genomic_DNA"/>
</dbReference>
<dbReference type="KEGG" id="schi:SCHIN_v1c03720"/>
<feature type="domain" description="ABC transporter" evidence="4">
    <location>
        <begin position="2"/>
        <end position="229"/>
    </location>
</feature>
<dbReference type="Pfam" id="PF00005">
    <property type="entry name" value="ABC_tran"/>
    <property type="match status" value="1"/>
</dbReference>
<dbReference type="PROSITE" id="PS50893">
    <property type="entry name" value="ABC_TRANSPORTER_2"/>
    <property type="match status" value="1"/>
</dbReference>
<dbReference type="PROSITE" id="PS00211">
    <property type="entry name" value="ABC_TRANSPORTER_1"/>
    <property type="match status" value="1"/>
</dbReference>
<dbReference type="SUPFAM" id="SSF52540">
    <property type="entry name" value="P-loop containing nucleoside triphosphate hydrolases"/>
    <property type="match status" value="1"/>
</dbReference>
<dbReference type="InterPro" id="IPR027417">
    <property type="entry name" value="P-loop_NTPase"/>
</dbReference>
<protein>
    <submittedName>
        <fullName evidence="5">ABC transporter ATP-binding protein</fullName>
    </submittedName>
</protein>
<dbReference type="GO" id="GO:0005524">
    <property type="term" value="F:ATP binding"/>
    <property type="evidence" value="ECO:0007669"/>
    <property type="project" value="UniProtKB-KW"/>
</dbReference>
<dbReference type="Proteomes" id="UP000323144">
    <property type="component" value="Chromosome"/>
</dbReference>
<organism evidence="5 6">
    <name type="scientific">Spiroplasma chinense</name>
    <dbReference type="NCBI Taxonomy" id="216932"/>
    <lineage>
        <taxon>Bacteria</taxon>
        <taxon>Bacillati</taxon>
        <taxon>Mycoplasmatota</taxon>
        <taxon>Mollicutes</taxon>
        <taxon>Entomoplasmatales</taxon>
        <taxon>Spiroplasmataceae</taxon>
        <taxon>Spiroplasma</taxon>
    </lineage>
</organism>
<evidence type="ECO:0000313" key="5">
    <source>
        <dbReference type="EMBL" id="QEH61569.1"/>
    </source>
</evidence>
<dbReference type="AlphaFoldDB" id="A0A5B9Y4F9"/>
<dbReference type="CDD" id="cd03230">
    <property type="entry name" value="ABC_DR_subfamily_A"/>
    <property type="match status" value="1"/>
</dbReference>
<keyword evidence="6" id="KW-1185">Reference proteome</keyword>
<evidence type="ECO:0000256" key="2">
    <source>
        <dbReference type="ARBA" id="ARBA00022741"/>
    </source>
</evidence>
<proteinExistence type="predicted"/>
<dbReference type="GO" id="GO:0016887">
    <property type="term" value="F:ATP hydrolysis activity"/>
    <property type="evidence" value="ECO:0007669"/>
    <property type="project" value="InterPro"/>
</dbReference>